<gene>
    <name evidence="6" type="ORF">DVJ77_13920</name>
</gene>
<evidence type="ECO:0000256" key="1">
    <source>
        <dbReference type="ARBA" id="ARBA00022801"/>
    </source>
</evidence>
<feature type="domain" description="Sialate O-acetylesterase" evidence="4">
    <location>
        <begin position="106"/>
        <end position="209"/>
    </location>
</feature>
<keyword evidence="2" id="KW-0326">Glycosidase</keyword>
<evidence type="ECO:0000313" key="7">
    <source>
        <dbReference type="Proteomes" id="UP000253782"/>
    </source>
</evidence>
<evidence type="ECO:0000313" key="6">
    <source>
        <dbReference type="EMBL" id="RDD81054.1"/>
    </source>
</evidence>
<organism evidence="6 7">
    <name type="scientific">Dyella tabacisoli</name>
    <dbReference type="NCBI Taxonomy" id="2282381"/>
    <lineage>
        <taxon>Bacteria</taxon>
        <taxon>Pseudomonadati</taxon>
        <taxon>Pseudomonadota</taxon>
        <taxon>Gammaproteobacteria</taxon>
        <taxon>Lysobacterales</taxon>
        <taxon>Rhodanobacteraceae</taxon>
        <taxon>Dyella</taxon>
    </lineage>
</organism>
<keyword evidence="7" id="KW-1185">Reference proteome</keyword>
<dbReference type="InterPro" id="IPR039329">
    <property type="entry name" value="SIAE"/>
</dbReference>
<evidence type="ECO:0000259" key="5">
    <source>
        <dbReference type="Pfam" id="PF13364"/>
    </source>
</evidence>
<dbReference type="GO" id="GO:0004553">
    <property type="term" value="F:hydrolase activity, hydrolyzing O-glycosyl compounds"/>
    <property type="evidence" value="ECO:0007669"/>
    <property type="project" value="UniProtKB-ARBA"/>
</dbReference>
<dbReference type="InterPro" id="IPR005181">
    <property type="entry name" value="SASA"/>
</dbReference>
<dbReference type="GO" id="GO:0001681">
    <property type="term" value="F:sialate O-acetylesterase activity"/>
    <property type="evidence" value="ECO:0007669"/>
    <property type="project" value="InterPro"/>
</dbReference>
<dbReference type="Gene3D" id="3.40.50.1110">
    <property type="entry name" value="SGNH hydrolase"/>
    <property type="match status" value="1"/>
</dbReference>
<protein>
    <submittedName>
        <fullName evidence="6">9-O-acetylesterase</fullName>
    </submittedName>
</protein>
<comment type="caution">
    <text evidence="6">The sequence shown here is derived from an EMBL/GenBank/DDBJ whole genome shotgun (WGS) entry which is preliminary data.</text>
</comment>
<dbReference type="Pfam" id="PF03629">
    <property type="entry name" value="SASA"/>
    <property type="match status" value="2"/>
</dbReference>
<dbReference type="OrthoDB" id="9795554at2"/>
<keyword evidence="1" id="KW-0378">Hydrolase</keyword>
<dbReference type="RefSeq" id="WP_114846125.1">
    <property type="nucleotide sequence ID" value="NZ_JBHSPE010000008.1"/>
</dbReference>
<dbReference type="Proteomes" id="UP000253782">
    <property type="component" value="Unassembled WGS sequence"/>
</dbReference>
<feature type="domain" description="Beta-galactosidase jelly roll" evidence="5">
    <location>
        <begin position="285"/>
        <end position="361"/>
    </location>
</feature>
<dbReference type="AlphaFoldDB" id="A0A369UJV8"/>
<feature type="chain" id="PRO_5016934528" evidence="3">
    <location>
        <begin position="24"/>
        <end position="643"/>
    </location>
</feature>
<dbReference type="InterPro" id="IPR008979">
    <property type="entry name" value="Galactose-bd-like_sf"/>
</dbReference>
<dbReference type="PANTHER" id="PTHR22901">
    <property type="entry name" value="SIALATE O-ACETYLESTERASE"/>
    <property type="match status" value="1"/>
</dbReference>
<dbReference type="SUPFAM" id="SSF49785">
    <property type="entry name" value="Galactose-binding domain-like"/>
    <property type="match status" value="1"/>
</dbReference>
<dbReference type="Gene3D" id="2.60.120.260">
    <property type="entry name" value="Galactose-binding domain-like"/>
    <property type="match status" value="1"/>
</dbReference>
<sequence length="643" mass="69642">MMKSLACRGLVAALFAAPLLARATVELPLIFADGAVLQRDQPMRVWGWSEPGAKVQVVFDGQHSDISAAADGRWLAVLPAHGAGGPYELTVHGGTDTRIVHDVWVGDVYIASGQSNMEFELAHAGNAQSEMAQANDSLIRQFKVPHAWATEPSDRLPGGRWVAASAATAGDFSAVAWFFAREIRIDQKVPIGIVNSSWGGSRIEPWMDARTAGVDPIASKARLEREDAAEEAALAATRARLARWPEVLKSNDKNAADYSAASLDETDWADIAVPAYWESLGYYGMDGIAWYRTTFTLSAAEAADGITLGLAMIDDSDRTWVNGSLVGSTERAWNGERAYRIAAGVLHAGRNSLAIRVEDLGAGGGIHGEASMLYIQPAKGPRRPLAATWKFRPAAVTLVPMQSRNQIDTLLYNKMIHPLLPLSVRGVLWYQGESNAQELQAFHYRQQFPALIAQWRRDFMQPALPFLWVQLANWISGGDTPTSSPWAMLRESQSSALTLPATAQAVTIDVGNPSDIHPTDKQTVGHRLALAARHVVYGETLVYQGPVYRAMQMENKQIRLHFDTGGSPLSVRAAQALAGFSVAGADRHFHAAAARVEGDTVVVEAPDGVEPAAVRYGWSDNPVNANLVNEAGLPASPFRTDSW</sequence>
<name>A0A369UJV8_9GAMM</name>
<dbReference type="EMBL" id="QQAH01000012">
    <property type="protein sequence ID" value="RDD81054.1"/>
    <property type="molecule type" value="Genomic_DNA"/>
</dbReference>
<evidence type="ECO:0000256" key="3">
    <source>
        <dbReference type="SAM" id="SignalP"/>
    </source>
</evidence>
<dbReference type="GO" id="GO:0005975">
    <property type="term" value="P:carbohydrate metabolic process"/>
    <property type="evidence" value="ECO:0007669"/>
    <property type="project" value="TreeGrafter"/>
</dbReference>
<reference evidence="6 7" key="1">
    <citation type="submission" date="2018-07" db="EMBL/GenBank/DDBJ databases">
        <title>Dyella tabacisoli L4-6T, whole genome shotgun sequence.</title>
        <authorList>
            <person name="Zhou X.-K."/>
            <person name="Li W.-J."/>
            <person name="Duan Y.-Q."/>
        </authorList>
    </citation>
    <scope>NUCLEOTIDE SEQUENCE [LARGE SCALE GENOMIC DNA]</scope>
    <source>
        <strain evidence="6 7">L4-6</strain>
    </source>
</reference>
<accession>A0A369UJV8</accession>
<dbReference type="InterPro" id="IPR036514">
    <property type="entry name" value="SGNH_hydro_sf"/>
</dbReference>
<dbReference type="Pfam" id="PF13364">
    <property type="entry name" value="BetaGal_ABD2"/>
    <property type="match status" value="1"/>
</dbReference>
<proteinExistence type="predicted"/>
<keyword evidence="3" id="KW-0732">Signal</keyword>
<dbReference type="SUPFAM" id="SSF52266">
    <property type="entry name" value="SGNH hydrolase"/>
    <property type="match status" value="1"/>
</dbReference>
<feature type="signal peptide" evidence="3">
    <location>
        <begin position="1"/>
        <end position="23"/>
    </location>
</feature>
<feature type="domain" description="Sialate O-acetylesterase" evidence="4">
    <location>
        <begin position="410"/>
        <end position="531"/>
    </location>
</feature>
<dbReference type="InterPro" id="IPR025300">
    <property type="entry name" value="BetaGal_jelly_roll_dom"/>
</dbReference>
<dbReference type="PANTHER" id="PTHR22901:SF0">
    <property type="entry name" value="SIALATE O-ACETYLESTERASE"/>
    <property type="match status" value="1"/>
</dbReference>
<evidence type="ECO:0000259" key="4">
    <source>
        <dbReference type="Pfam" id="PF03629"/>
    </source>
</evidence>
<evidence type="ECO:0000256" key="2">
    <source>
        <dbReference type="ARBA" id="ARBA00023295"/>
    </source>
</evidence>